<comment type="caution">
    <text evidence="3">The sequence shown here is derived from an EMBL/GenBank/DDBJ whole genome shotgun (WGS) entry which is preliminary data.</text>
</comment>
<gene>
    <name evidence="3" type="ORF">NE237_014303</name>
</gene>
<evidence type="ECO:0000313" key="4">
    <source>
        <dbReference type="Proteomes" id="UP001141806"/>
    </source>
</evidence>
<dbReference type="InterPro" id="IPR011990">
    <property type="entry name" value="TPR-like_helical_dom_sf"/>
</dbReference>
<evidence type="ECO:0000256" key="2">
    <source>
        <dbReference type="ARBA" id="ARBA00022737"/>
    </source>
</evidence>
<dbReference type="Proteomes" id="UP001141806">
    <property type="component" value="Unassembled WGS sequence"/>
</dbReference>
<comment type="similarity">
    <text evidence="1">Belongs to the PPR family. P subfamily.</text>
</comment>
<dbReference type="InterPro" id="IPR002885">
    <property type="entry name" value="PPR_rpt"/>
</dbReference>
<dbReference type="NCBIfam" id="TIGR00756">
    <property type="entry name" value="PPR"/>
    <property type="match status" value="2"/>
</dbReference>
<accession>A0A9Q0JRU3</accession>
<organism evidence="3 4">
    <name type="scientific">Protea cynaroides</name>
    <dbReference type="NCBI Taxonomy" id="273540"/>
    <lineage>
        <taxon>Eukaryota</taxon>
        <taxon>Viridiplantae</taxon>
        <taxon>Streptophyta</taxon>
        <taxon>Embryophyta</taxon>
        <taxon>Tracheophyta</taxon>
        <taxon>Spermatophyta</taxon>
        <taxon>Magnoliopsida</taxon>
        <taxon>Proteales</taxon>
        <taxon>Proteaceae</taxon>
        <taxon>Protea</taxon>
    </lineage>
</organism>
<dbReference type="Gene3D" id="1.25.40.10">
    <property type="entry name" value="Tetratricopeptide repeat domain"/>
    <property type="match status" value="1"/>
</dbReference>
<dbReference type="PANTHER" id="PTHR47447:SF15">
    <property type="entry name" value="OS02G0120000 PROTEIN"/>
    <property type="match status" value="1"/>
</dbReference>
<keyword evidence="2" id="KW-0677">Repeat</keyword>
<dbReference type="EMBL" id="JAMYWD010002312">
    <property type="protein sequence ID" value="KAJ4937441.1"/>
    <property type="molecule type" value="Genomic_DNA"/>
</dbReference>
<dbReference type="Pfam" id="PF01535">
    <property type="entry name" value="PPR"/>
    <property type="match status" value="3"/>
</dbReference>
<keyword evidence="4" id="KW-1185">Reference proteome</keyword>
<evidence type="ECO:0008006" key="5">
    <source>
        <dbReference type="Google" id="ProtNLM"/>
    </source>
</evidence>
<reference evidence="3" key="1">
    <citation type="journal article" date="2023" name="Plant J.">
        <title>The genome of the king protea, Protea cynaroides.</title>
        <authorList>
            <person name="Chang J."/>
            <person name="Duong T.A."/>
            <person name="Schoeman C."/>
            <person name="Ma X."/>
            <person name="Roodt D."/>
            <person name="Barker N."/>
            <person name="Li Z."/>
            <person name="Van de Peer Y."/>
            <person name="Mizrachi E."/>
        </authorList>
    </citation>
    <scope>NUCLEOTIDE SEQUENCE</scope>
    <source>
        <tissue evidence="3">Young leaves</tissue>
    </source>
</reference>
<dbReference type="OrthoDB" id="1931748at2759"/>
<dbReference type="PANTHER" id="PTHR47447">
    <property type="entry name" value="OS03G0856100 PROTEIN"/>
    <property type="match status" value="1"/>
</dbReference>
<evidence type="ECO:0000256" key="1">
    <source>
        <dbReference type="ARBA" id="ARBA00007626"/>
    </source>
</evidence>
<evidence type="ECO:0000313" key="3">
    <source>
        <dbReference type="EMBL" id="KAJ4937441.1"/>
    </source>
</evidence>
<sequence length="306" mass="34595">MAMERKFEENHKQRQLLSTTFCALSKQGHRFLFSLAATAGDSSAALCLIRKSGASSSKPIPLNALSHLLSANTTYPHPSSLALPLYTRITTTSWFNWNPKLMAWFQDGDGDLAIFYCDLIDSYSKRGLKQGVMLSNRRLKQLLSHSPNFSLRRRAFETMIRGLCDLDLPHEAEMLMEEMSVSAGIKPSPYEFRCIVNGYGRTGSWMEMQRVIGLMEDAGYVCDTICSNIVLSSYGAHSELSEMVSWLREMKDSDIQFSVRTYNCVLNSCPKIMSFFGEPKLLPLMMEGLIENSHKSERRGVRGFHL</sequence>
<protein>
    <recommendedName>
        <fullName evidence="5">Pentatricopeptide repeat-containing protein</fullName>
    </recommendedName>
</protein>
<name>A0A9Q0JRU3_9MAGN</name>
<dbReference type="AlphaFoldDB" id="A0A9Q0JRU3"/>
<proteinExistence type="inferred from homology"/>